<dbReference type="EMBL" id="JAMKOV010000001">
    <property type="protein sequence ID" value="KAI8044166.1"/>
    <property type="molecule type" value="Genomic_DNA"/>
</dbReference>
<name>A0A9Q0BU10_9MUSC</name>
<protein>
    <submittedName>
        <fullName evidence="2">Uncharacterized protein</fullName>
    </submittedName>
</protein>
<feature type="region of interest" description="Disordered" evidence="1">
    <location>
        <begin position="29"/>
        <end position="95"/>
    </location>
</feature>
<accession>A0A9Q0BU10</accession>
<keyword evidence="3" id="KW-1185">Reference proteome</keyword>
<gene>
    <name evidence="2" type="ORF">M5D96_000317</name>
</gene>
<organism evidence="2 3">
    <name type="scientific">Drosophila gunungcola</name>
    <name type="common">fruit fly</name>
    <dbReference type="NCBI Taxonomy" id="103775"/>
    <lineage>
        <taxon>Eukaryota</taxon>
        <taxon>Metazoa</taxon>
        <taxon>Ecdysozoa</taxon>
        <taxon>Arthropoda</taxon>
        <taxon>Hexapoda</taxon>
        <taxon>Insecta</taxon>
        <taxon>Pterygota</taxon>
        <taxon>Neoptera</taxon>
        <taxon>Endopterygota</taxon>
        <taxon>Diptera</taxon>
        <taxon>Brachycera</taxon>
        <taxon>Muscomorpha</taxon>
        <taxon>Ephydroidea</taxon>
        <taxon>Drosophilidae</taxon>
        <taxon>Drosophila</taxon>
        <taxon>Sophophora</taxon>
    </lineage>
</organism>
<sequence>MAPFGDILSALEQARQAAWAERSPLHSTAQLMGGVGGIGGGGGGGGGAGGSTGSGSGGAASGGSGGSSGVLHHRQQHGHRGHSMHGAGLPNSHSQPIYVPGKYSVCMMMTRNHHPTIQNLPPP</sequence>
<reference evidence="2" key="1">
    <citation type="journal article" date="2023" name="Genome Biol. Evol.">
        <title>Long-read-based Genome Assembly of Drosophila gunungcola Reveals Fewer Chemosensory Genes in Flower-breeding Species.</title>
        <authorList>
            <person name="Negi A."/>
            <person name="Liao B.Y."/>
            <person name="Yeh S.D."/>
        </authorList>
    </citation>
    <scope>NUCLEOTIDE SEQUENCE</scope>
    <source>
        <strain evidence="2">Sukarami</strain>
    </source>
</reference>
<proteinExistence type="predicted"/>
<feature type="compositionally biased region" description="Basic residues" evidence="1">
    <location>
        <begin position="71"/>
        <end position="83"/>
    </location>
</feature>
<evidence type="ECO:0000313" key="2">
    <source>
        <dbReference type="EMBL" id="KAI8044166.1"/>
    </source>
</evidence>
<evidence type="ECO:0000313" key="3">
    <source>
        <dbReference type="Proteomes" id="UP001059596"/>
    </source>
</evidence>
<feature type="compositionally biased region" description="Gly residues" evidence="1">
    <location>
        <begin position="33"/>
        <end position="68"/>
    </location>
</feature>
<evidence type="ECO:0000256" key="1">
    <source>
        <dbReference type="SAM" id="MobiDB-lite"/>
    </source>
</evidence>
<dbReference type="Proteomes" id="UP001059596">
    <property type="component" value="Chromosome 3R"/>
</dbReference>
<comment type="caution">
    <text evidence="2">The sequence shown here is derived from an EMBL/GenBank/DDBJ whole genome shotgun (WGS) entry which is preliminary data.</text>
</comment>
<dbReference type="AlphaFoldDB" id="A0A9Q0BU10"/>